<dbReference type="Proteomes" id="UP000034140">
    <property type="component" value="Unassembled WGS sequence"/>
</dbReference>
<feature type="transmembrane region" description="Helical" evidence="2">
    <location>
        <begin position="77"/>
        <end position="96"/>
    </location>
</feature>
<keyword evidence="2" id="KW-0812">Transmembrane</keyword>
<keyword evidence="2" id="KW-1133">Transmembrane helix</keyword>
<evidence type="ECO:0000256" key="2">
    <source>
        <dbReference type="SAM" id="Phobius"/>
    </source>
</evidence>
<feature type="region of interest" description="Disordered" evidence="1">
    <location>
        <begin position="1"/>
        <end position="42"/>
    </location>
</feature>
<reference evidence="3 4" key="1">
    <citation type="journal article" date="2015" name="Nature">
        <title>rRNA introns, odd ribosomes, and small enigmatic genomes across a large radiation of phyla.</title>
        <authorList>
            <person name="Brown C.T."/>
            <person name="Hug L.A."/>
            <person name="Thomas B.C."/>
            <person name="Sharon I."/>
            <person name="Castelle C.J."/>
            <person name="Singh A."/>
            <person name="Wilkins M.J."/>
            <person name="Williams K.H."/>
            <person name="Banfield J.F."/>
        </authorList>
    </citation>
    <scope>NUCLEOTIDE SEQUENCE [LARGE SCALE GENOMIC DNA]</scope>
</reference>
<proteinExistence type="predicted"/>
<name>A0A0G0DED9_9BACT</name>
<gene>
    <name evidence="3" type="ORF">UR96_C0008G0005</name>
</gene>
<dbReference type="AlphaFoldDB" id="A0A0G0DED9"/>
<evidence type="ECO:0008006" key="5">
    <source>
        <dbReference type="Google" id="ProtNLM"/>
    </source>
</evidence>
<evidence type="ECO:0000313" key="3">
    <source>
        <dbReference type="EMBL" id="KKP92639.1"/>
    </source>
</evidence>
<protein>
    <recommendedName>
        <fullName evidence="5">Fimbrial assembly family protein</fullName>
    </recommendedName>
</protein>
<comment type="caution">
    <text evidence="3">The sequence shown here is derived from an EMBL/GenBank/DDBJ whole genome shotgun (WGS) entry which is preliminary data.</text>
</comment>
<dbReference type="EMBL" id="LBRE01000008">
    <property type="protein sequence ID" value="KKP92639.1"/>
    <property type="molecule type" value="Genomic_DNA"/>
</dbReference>
<evidence type="ECO:0000256" key="1">
    <source>
        <dbReference type="SAM" id="MobiDB-lite"/>
    </source>
</evidence>
<organism evidence="3 4">
    <name type="scientific">candidate division WS6 bacterium GW2011_GWC1_36_11</name>
    <dbReference type="NCBI Taxonomy" id="1619090"/>
    <lineage>
        <taxon>Bacteria</taxon>
        <taxon>Candidatus Dojkabacteria</taxon>
    </lineage>
</organism>
<accession>A0A0G0DED9</accession>
<keyword evidence="2" id="KW-0472">Membrane</keyword>
<evidence type="ECO:0000313" key="4">
    <source>
        <dbReference type="Proteomes" id="UP000034140"/>
    </source>
</evidence>
<feature type="compositionally biased region" description="Basic and acidic residues" evidence="1">
    <location>
        <begin position="1"/>
        <end position="22"/>
    </location>
</feature>
<sequence length="233" mass="25777">MNKQEPEIKTQEAKVVDQKVPAKTDTQAKAPVAPRESAPKPGYENIMAEAGVNLIPTLSKEEVVVAEKKKKLNVGSITSLLILVVVSILIVGFNIVSRMALNNEKDKLKIYEAKLTKMTQKMISSNEITERVKLYDKVLGEAYSPKSVVDYLNTVANKSGTSKITKFSVGNDLSFAIEGNSSDMENVSKFWYLLSNDPKMDTVTLQSVGNGNNYVRFTFKGKLIMKEFLSSTN</sequence>